<evidence type="ECO:0000313" key="15">
    <source>
        <dbReference type="EMBL" id="QDS95769.1"/>
    </source>
</evidence>
<feature type="compositionally biased region" description="Basic and acidic residues" evidence="14">
    <location>
        <begin position="1"/>
        <end position="25"/>
    </location>
</feature>
<dbReference type="Gene3D" id="6.10.250.2080">
    <property type="match status" value="1"/>
</dbReference>
<evidence type="ECO:0000313" key="16">
    <source>
        <dbReference type="Proteomes" id="UP000320672"/>
    </source>
</evidence>
<dbReference type="RefSeq" id="WP_145354008.1">
    <property type="nucleotide sequence ID" value="NZ_CP036262.1"/>
</dbReference>
<evidence type="ECO:0000256" key="12">
    <source>
        <dbReference type="ARBA" id="ARBA00025078"/>
    </source>
</evidence>
<dbReference type="GO" id="GO:0044780">
    <property type="term" value="P:bacterial-type flagellum assembly"/>
    <property type="evidence" value="ECO:0007669"/>
    <property type="project" value="InterPro"/>
</dbReference>
<dbReference type="GO" id="GO:0005886">
    <property type="term" value="C:plasma membrane"/>
    <property type="evidence" value="ECO:0007669"/>
    <property type="project" value="UniProtKB-SubCell"/>
</dbReference>
<dbReference type="AlphaFoldDB" id="A0A517MLM5"/>
<keyword evidence="4 13" id="KW-0813">Transport</keyword>
<dbReference type="Pfam" id="PF01312">
    <property type="entry name" value="Bac_export_2"/>
    <property type="match status" value="1"/>
</dbReference>
<sequence>MADSSGEKKHSASERRRQKAREEGQVVKSQDLTSAAMLMAAVVTLYWFGRQTVDRLAALFAQTFSQEITGKVSTDLAIANTSAMAIRLGWIILPLMLAMFAAGILINVSQAGLLFTPNKMMPEWKHINPVSGIKRILSLQGVMRLAFGIFKIIIIAVIAYLAIRQQQDAILGVAGMGIPLLAKTIFDCLFQTCLWVAAALLLLAMLEYAYQWWKHEEDLKMTDQEVRDEMKESDGDPQMKARRRQIQRQMVMQRISSEVPTADVIVTNPTELAIAIKYNPNQMVAPIVVAKGAGMVAQRIRRLGLEHGVPIVERKPLAQVLYKTVEIGEAIPLEQYQAVAEVLRYVYQLQGKKVPEISM</sequence>
<dbReference type="InterPro" id="IPR006136">
    <property type="entry name" value="FlhB"/>
</dbReference>
<evidence type="ECO:0000256" key="5">
    <source>
        <dbReference type="ARBA" id="ARBA00022475"/>
    </source>
</evidence>
<dbReference type="InterPro" id="IPR029025">
    <property type="entry name" value="T3SS_substrate_exporter_C"/>
</dbReference>
<evidence type="ECO:0000256" key="7">
    <source>
        <dbReference type="ARBA" id="ARBA00022795"/>
    </source>
</evidence>
<dbReference type="EMBL" id="CP036262">
    <property type="protein sequence ID" value="QDS95769.1"/>
    <property type="molecule type" value="Genomic_DNA"/>
</dbReference>
<feature type="transmembrane region" description="Helical" evidence="13">
    <location>
        <begin position="193"/>
        <end position="213"/>
    </location>
</feature>
<organism evidence="15 16">
    <name type="scientific">Roseimaritima multifibrata</name>
    <dbReference type="NCBI Taxonomy" id="1930274"/>
    <lineage>
        <taxon>Bacteria</taxon>
        <taxon>Pseudomonadati</taxon>
        <taxon>Planctomycetota</taxon>
        <taxon>Planctomycetia</taxon>
        <taxon>Pirellulales</taxon>
        <taxon>Pirellulaceae</taxon>
        <taxon>Roseimaritima</taxon>
    </lineage>
</organism>
<proteinExistence type="inferred from homology"/>
<dbReference type="Proteomes" id="UP000320672">
    <property type="component" value="Chromosome"/>
</dbReference>
<evidence type="ECO:0000256" key="3">
    <source>
        <dbReference type="ARBA" id="ARBA00021622"/>
    </source>
</evidence>
<keyword evidence="15" id="KW-0282">Flagellum</keyword>
<dbReference type="PRINTS" id="PR00950">
    <property type="entry name" value="TYPE3IMSPROT"/>
</dbReference>
<protein>
    <recommendedName>
        <fullName evidence="3 13">Flagellar biosynthetic protein FlhB</fullName>
    </recommendedName>
</protein>
<keyword evidence="11 13" id="KW-1006">Bacterial flagellum protein export</keyword>
<comment type="function">
    <text evidence="12 13">Required for formation of the rod structure in the basal body of the flagellar apparatus. Together with FliI and FliH, may constitute the export apparatus of flagellin.</text>
</comment>
<dbReference type="GO" id="GO:0009306">
    <property type="term" value="P:protein secretion"/>
    <property type="evidence" value="ECO:0007669"/>
    <property type="project" value="InterPro"/>
</dbReference>
<evidence type="ECO:0000256" key="2">
    <source>
        <dbReference type="ARBA" id="ARBA00010690"/>
    </source>
</evidence>
<evidence type="ECO:0000256" key="1">
    <source>
        <dbReference type="ARBA" id="ARBA00004651"/>
    </source>
</evidence>
<dbReference type="PANTHER" id="PTHR30531">
    <property type="entry name" value="FLAGELLAR BIOSYNTHETIC PROTEIN FLHB"/>
    <property type="match status" value="1"/>
</dbReference>
<comment type="subcellular location">
    <subcellularLocation>
        <location evidence="1">Cell membrane</location>
        <topology evidence="1">Multi-pass membrane protein</topology>
    </subcellularLocation>
</comment>
<keyword evidence="15" id="KW-0969">Cilium</keyword>
<comment type="similarity">
    <text evidence="2 13">Belongs to the type III secretion exporter family.</text>
</comment>
<keyword evidence="8 13" id="KW-0653">Protein transport</keyword>
<reference evidence="15 16" key="1">
    <citation type="submission" date="2019-02" db="EMBL/GenBank/DDBJ databases">
        <title>Deep-cultivation of Planctomycetes and their phenomic and genomic characterization uncovers novel biology.</title>
        <authorList>
            <person name="Wiegand S."/>
            <person name="Jogler M."/>
            <person name="Boedeker C."/>
            <person name="Pinto D."/>
            <person name="Vollmers J."/>
            <person name="Rivas-Marin E."/>
            <person name="Kohn T."/>
            <person name="Peeters S.H."/>
            <person name="Heuer A."/>
            <person name="Rast P."/>
            <person name="Oberbeckmann S."/>
            <person name="Bunk B."/>
            <person name="Jeske O."/>
            <person name="Meyerdierks A."/>
            <person name="Storesund J.E."/>
            <person name="Kallscheuer N."/>
            <person name="Luecker S."/>
            <person name="Lage O.M."/>
            <person name="Pohl T."/>
            <person name="Merkel B.J."/>
            <person name="Hornburger P."/>
            <person name="Mueller R.-W."/>
            <person name="Bruemmer F."/>
            <person name="Labrenz M."/>
            <person name="Spormann A.M."/>
            <person name="Op den Camp H."/>
            <person name="Overmann J."/>
            <person name="Amann R."/>
            <person name="Jetten M.S.M."/>
            <person name="Mascher T."/>
            <person name="Medema M.H."/>
            <person name="Devos D.P."/>
            <person name="Kaster A.-K."/>
            <person name="Ovreas L."/>
            <person name="Rohde M."/>
            <person name="Galperin M.Y."/>
            <person name="Jogler C."/>
        </authorList>
    </citation>
    <scope>NUCLEOTIDE SEQUENCE [LARGE SCALE GENOMIC DNA]</scope>
    <source>
        <strain evidence="15 16">FF011L</strain>
    </source>
</reference>
<accession>A0A517MLM5</accession>
<keyword evidence="5 13" id="KW-1003">Cell membrane</keyword>
<dbReference type="SUPFAM" id="SSF160544">
    <property type="entry name" value="EscU C-terminal domain-like"/>
    <property type="match status" value="1"/>
</dbReference>
<keyword evidence="15" id="KW-0966">Cell projection</keyword>
<evidence type="ECO:0000256" key="14">
    <source>
        <dbReference type="SAM" id="MobiDB-lite"/>
    </source>
</evidence>
<name>A0A517MLM5_9BACT</name>
<evidence type="ECO:0000256" key="4">
    <source>
        <dbReference type="ARBA" id="ARBA00022448"/>
    </source>
</evidence>
<feature type="region of interest" description="Disordered" evidence="14">
    <location>
        <begin position="1"/>
        <end position="26"/>
    </location>
</feature>
<dbReference type="InterPro" id="IPR006135">
    <property type="entry name" value="T3SS_substrate_exporter"/>
</dbReference>
<keyword evidence="7 13" id="KW-1005">Bacterial flagellum biogenesis</keyword>
<keyword evidence="10 13" id="KW-0472">Membrane</keyword>
<evidence type="ECO:0000256" key="10">
    <source>
        <dbReference type="ARBA" id="ARBA00023136"/>
    </source>
</evidence>
<dbReference type="Gene3D" id="3.40.1690.10">
    <property type="entry name" value="secretion proteins EscU"/>
    <property type="match status" value="1"/>
</dbReference>
<keyword evidence="6 13" id="KW-0812">Transmembrane</keyword>
<evidence type="ECO:0000256" key="13">
    <source>
        <dbReference type="RuleBase" id="RU364091"/>
    </source>
</evidence>
<evidence type="ECO:0000256" key="9">
    <source>
        <dbReference type="ARBA" id="ARBA00022989"/>
    </source>
</evidence>
<feature type="transmembrane region" description="Helical" evidence="13">
    <location>
        <begin position="90"/>
        <end position="115"/>
    </location>
</feature>
<evidence type="ECO:0000256" key="11">
    <source>
        <dbReference type="ARBA" id="ARBA00023225"/>
    </source>
</evidence>
<keyword evidence="16" id="KW-1185">Reference proteome</keyword>
<gene>
    <name evidence="13 15" type="primary">flhB</name>
    <name evidence="15" type="ORF">FF011L_45700</name>
</gene>
<keyword evidence="9 13" id="KW-1133">Transmembrane helix</keyword>
<dbReference type="PANTHER" id="PTHR30531:SF12">
    <property type="entry name" value="FLAGELLAR BIOSYNTHETIC PROTEIN FLHB"/>
    <property type="match status" value="1"/>
</dbReference>
<feature type="transmembrane region" description="Helical" evidence="13">
    <location>
        <begin position="142"/>
        <end position="163"/>
    </location>
</feature>
<dbReference type="OrthoDB" id="9807950at2"/>
<dbReference type="KEGG" id="rml:FF011L_45700"/>
<dbReference type="NCBIfam" id="TIGR00328">
    <property type="entry name" value="flhB"/>
    <property type="match status" value="1"/>
</dbReference>
<evidence type="ECO:0000256" key="8">
    <source>
        <dbReference type="ARBA" id="ARBA00022927"/>
    </source>
</evidence>
<feature type="transmembrane region" description="Helical" evidence="13">
    <location>
        <begin position="32"/>
        <end position="49"/>
    </location>
</feature>
<evidence type="ECO:0000256" key="6">
    <source>
        <dbReference type="ARBA" id="ARBA00022692"/>
    </source>
</evidence>